<organism evidence="1 2">
    <name type="scientific">Bacillus xiapuensis</name>
    <dbReference type="NCBI Taxonomy" id="2014075"/>
    <lineage>
        <taxon>Bacteria</taxon>
        <taxon>Bacillati</taxon>
        <taxon>Bacillota</taxon>
        <taxon>Bacilli</taxon>
        <taxon>Bacillales</taxon>
        <taxon>Bacillaceae</taxon>
        <taxon>Bacillus</taxon>
    </lineage>
</organism>
<dbReference type="Proteomes" id="UP001330749">
    <property type="component" value="Unassembled WGS sequence"/>
</dbReference>
<dbReference type="Pfam" id="PF08282">
    <property type="entry name" value="Hydrolase_3"/>
    <property type="match status" value="1"/>
</dbReference>
<reference evidence="1 2" key="1">
    <citation type="submission" date="2023-03" db="EMBL/GenBank/DDBJ databases">
        <title>Bacillus Genome Sequencing.</title>
        <authorList>
            <person name="Dunlap C."/>
        </authorList>
    </citation>
    <scope>NUCLEOTIDE SEQUENCE [LARGE SCALE GENOMIC DNA]</scope>
    <source>
        <strain evidence="1 2">B-14544</strain>
    </source>
</reference>
<gene>
    <name evidence="1" type="ORF">P4447_14020</name>
</gene>
<dbReference type="GO" id="GO:0016787">
    <property type="term" value="F:hydrolase activity"/>
    <property type="evidence" value="ECO:0007669"/>
    <property type="project" value="UniProtKB-KW"/>
</dbReference>
<name>A0ABU6NBF5_9BACI</name>
<feature type="non-terminal residue" evidence="1">
    <location>
        <position position="97"/>
    </location>
</feature>
<proteinExistence type="predicted"/>
<dbReference type="SUPFAM" id="SSF56784">
    <property type="entry name" value="HAD-like"/>
    <property type="match status" value="1"/>
</dbReference>
<dbReference type="RefSeq" id="WP_327968608.1">
    <property type="nucleotide sequence ID" value="NZ_JARMQG010000190.1"/>
</dbReference>
<protein>
    <submittedName>
        <fullName evidence="1">HAD-IIB family hydrolase</fullName>
    </submittedName>
</protein>
<accession>A0ABU6NBF5</accession>
<dbReference type="InterPro" id="IPR036412">
    <property type="entry name" value="HAD-like_sf"/>
</dbReference>
<dbReference type="EMBL" id="JARMQG010000190">
    <property type="protein sequence ID" value="MED3563552.1"/>
    <property type="molecule type" value="Genomic_DNA"/>
</dbReference>
<keyword evidence="1" id="KW-0378">Hydrolase</keyword>
<dbReference type="InterPro" id="IPR006379">
    <property type="entry name" value="HAD-SF_hydro_IIB"/>
</dbReference>
<dbReference type="InterPro" id="IPR023214">
    <property type="entry name" value="HAD_sf"/>
</dbReference>
<dbReference type="PANTHER" id="PTHR10000:SF8">
    <property type="entry name" value="HAD SUPERFAMILY HYDROLASE-LIKE, TYPE 3"/>
    <property type="match status" value="1"/>
</dbReference>
<evidence type="ECO:0000313" key="1">
    <source>
        <dbReference type="EMBL" id="MED3563552.1"/>
    </source>
</evidence>
<dbReference type="Gene3D" id="3.30.1240.10">
    <property type="match status" value="1"/>
</dbReference>
<keyword evidence="2" id="KW-1185">Reference proteome</keyword>
<dbReference type="PANTHER" id="PTHR10000">
    <property type="entry name" value="PHOSPHOSERINE PHOSPHATASE"/>
    <property type="match status" value="1"/>
</dbReference>
<comment type="caution">
    <text evidence="1">The sequence shown here is derived from an EMBL/GenBank/DDBJ whole genome shotgun (WGS) entry which is preliminary data.</text>
</comment>
<dbReference type="Gene3D" id="3.40.50.1000">
    <property type="entry name" value="HAD superfamily/HAD-like"/>
    <property type="match status" value="1"/>
</dbReference>
<evidence type="ECO:0000313" key="2">
    <source>
        <dbReference type="Proteomes" id="UP001330749"/>
    </source>
</evidence>
<dbReference type="NCBIfam" id="TIGR01484">
    <property type="entry name" value="HAD-SF-IIB"/>
    <property type="match status" value="1"/>
</dbReference>
<sequence length="97" mass="10899">MNYKVVILDIDGTILPHGKTISSATLDAIQKLRDKNIKVVIATGRAPYFSNSIIQDTGVDSMVFFNVANAYHEGKEIYKNAIEKEVLKRVLLMSHNY</sequence>